<name>B0T3G9_CAUSK</name>
<accession>B0T3G9</accession>
<gene>
    <name evidence="2" type="ordered locus">Caul_1726</name>
</gene>
<feature type="domain" description="Phage-Barnase-EndoU-ColicinE5/D-RelE like nuclease 3" evidence="1">
    <location>
        <begin position="14"/>
        <end position="115"/>
    </location>
</feature>
<protein>
    <recommendedName>
        <fullName evidence="1">Phage-Barnase-EndoU-ColicinE5/D-RelE like nuclease 3 domain-containing protein</fullName>
    </recommendedName>
</protein>
<dbReference type="AlphaFoldDB" id="B0T3G9"/>
<dbReference type="OrthoDB" id="7575685at2"/>
<dbReference type="Pfam" id="PF18812">
    <property type="entry name" value="PBECR3"/>
    <property type="match status" value="1"/>
</dbReference>
<evidence type="ECO:0000259" key="1">
    <source>
        <dbReference type="Pfam" id="PF18812"/>
    </source>
</evidence>
<evidence type="ECO:0000313" key="2">
    <source>
        <dbReference type="EMBL" id="ABZ70855.1"/>
    </source>
</evidence>
<sequence>MAKYRPLACGPVAVAKVNEAWGLNLPPGNAYFSASAQEHAEDRHPVEFATCVANIDRILQFPEWVERSPNQRDGFALIRRVNLGKDILLVALKIKPDEQGRYIISSTYKVTPHDIETRVSKGYAKPV</sequence>
<dbReference type="KEGG" id="cak:Caul_1726"/>
<dbReference type="HOGENOM" id="CLU_2092110_0_0_5"/>
<reference evidence="2" key="1">
    <citation type="submission" date="2008-01" db="EMBL/GenBank/DDBJ databases">
        <title>Complete sequence of chromosome of Caulobacter sp. K31.</title>
        <authorList>
            <consortium name="US DOE Joint Genome Institute"/>
            <person name="Copeland A."/>
            <person name="Lucas S."/>
            <person name="Lapidus A."/>
            <person name="Barry K."/>
            <person name="Glavina del Rio T."/>
            <person name="Dalin E."/>
            <person name="Tice H."/>
            <person name="Pitluck S."/>
            <person name="Bruce D."/>
            <person name="Goodwin L."/>
            <person name="Thompson L.S."/>
            <person name="Brettin T."/>
            <person name="Detter J.C."/>
            <person name="Han C."/>
            <person name="Schmutz J."/>
            <person name="Larimer F."/>
            <person name="Land M."/>
            <person name="Hauser L."/>
            <person name="Kyrpides N."/>
            <person name="Kim E."/>
            <person name="Stephens C."/>
            <person name="Richardson P."/>
        </authorList>
    </citation>
    <scope>NUCLEOTIDE SEQUENCE [LARGE SCALE GENOMIC DNA]</scope>
    <source>
        <strain evidence="2">K31</strain>
    </source>
</reference>
<organism evidence="2">
    <name type="scientific">Caulobacter sp. (strain K31)</name>
    <dbReference type="NCBI Taxonomy" id="366602"/>
    <lineage>
        <taxon>Bacteria</taxon>
        <taxon>Pseudomonadati</taxon>
        <taxon>Pseudomonadota</taxon>
        <taxon>Alphaproteobacteria</taxon>
        <taxon>Caulobacterales</taxon>
        <taxon>Caulobacteraceae</taxon>
        <taxon>Caulobacter</taxon>
    </lineage>
</organism>
<dbReference type="InterPro" id="IPR041301">
    <property type="entry name" value="PBECR3"/>
</dbReference>
<proteinExistence type="predicted"/>
<dbReference type="eggNOG" id="ENOG5032XHB">
    <property type="taxonomic scope" value="Bacteria"/>
</dbReference>
<dbReference type="EMBL" id="CP000927">
    <property type="protein sequence ID" value="ABZ70855.1"/>
    <property type="molecule type" value="Genomic_DNA"/>
</dbReference>